<evidence type="ECO:0000256" key="13">
    <source>
        <dbReference type="SAM" id="Phobius"/>
    </source>
</evidence>
<feature type="transmembrane region" description="Helical" evidence="13">
    <location>
        <begin position="717"/>
        <end position="747"/>
    </location>
</feature>
<feature type="domain" description="ABC transmembrane type-1" evidence="15">
    <location>
        <begin position="678"/>
        <end position="964"/>
    </location>
</feature>
<proteinExistence type="inferred from homology"/>
<feature type="transmembrane region" description="Helical" evidence="13">
    <location>
        <begin position="78"/>
        <end position="101"/>
    </location>
</feature>
<dbReference type="SMART" id="SM00382">
    <property type="entry name" value="AAA"/>
    <property type="match status" value="2"/>
</dbReference>
<dbReference type="Gene3D" id="3.40.50.300">
    <property type="entry name" value="P-loop containing nucleotide triphosphate hydrolases"/>
    <property type="match status" value="2"/>
</dbReference>
<feature type="domain" description="ABC transporter" evidence="14">
    <location>
        <begin position="1000"/>
        <end position="1240"/>
    </location>
</feature>
<evidence type="ECO:0000256" key="6">
    <source>
        <dbReference type="ARBA" id="ARBA00022737"/>
    </source>
</evidence>
<evidence type="ECO:0000256" key="9">
    <source>
        <dbReference type="ARBA" id="ARBA00022989"/>
    </source>
</evidence>
<dbReference type="InterPro" id="IPR027417">
    <property type="entry name" value="P-loop_NTPase"/>
</dbReference>
<keyword evidence="6" id="KW-0677">Repeat</keyword>
<feature type="transmembrane region" description="Helical" evidence="13">
    <location>
        <begin position="935"/>
        <end position="958"/>
    </location>
</feature>
<dbReference type="InterPro" id="IPR003439">
    <property type="entry name" value="ABC_transporter-like_ATP-bd"/>
</dbReference>
<feature type="transmembrane region" description="Helical" evidence="13">
    <location>
        <begin position="903"/>
        <end position="923"/>
    </location>
</feature>
<feature type="transmembrane region" description="Helical" evidence="13">
    <location>
        <begin position="20"/>
        <end position="42"/>
    </location>
</feature>
<keyword evidence="5 13" id="KW-0812">Transmembrane</keyword>
<feature type="region of interest" description="Disordered" evidence="12">
    <location>
        <begin position="605"/>
        <end position="626"/>
    </location>
</feature>
<feature type="transmembrane region" description="Helical" evidence="13">
    <location>
        <begin position="151"/>
        <end position="170"/>
    </location>
</feature>
<keyword evidence="11" id="KW-0325">Glycoprotein</keyword>
<keyword evidence="7" id="KW-0547">Nucleotide-binding</keyword>
<name>A0A4S2MU37_9PEZI</name>
<evidence type="ECO:0000256" key="8">
    <source>
        <dbReference type="ARBA" id="ARBA00022840"/>
    </source>
</evidence>
<dbReference type="FunFam" id="3.40.50.300:FF:000913">
    <property type="entry name" value="ABC multidrug transporter SitT"/>
    <property type="match status" value="1"/>
</dbReference>
<reference evidence="16 17" key="1">
    <citation type="submission" date="2019-04" db="EMBL/GenBank/DDBJ databases">
        <title>Comparative genomics and transcriptomics to analyze fruiting body development in filamentous ascomycetes.</title>
        <authorList>
            <consortium name="DOE Joint Genome Institute"/>
            <person name="Lutkenhaus R."/>
            <person name="Traeger S."/>
            <person name="Breuer J."/>
            <person name="Kuo A."/>
            <person name="Lipzen A."/>
            <person name="Pangilinan J."/>
            <person name="Dilworth D."/>
            <person name="Sandor L."/>
            <person name="Poggeler S."/>
            <person name="Barry K."/>
            <person name="Grigoriev I.V."/>
            <person name="Nowrousian M."/>
        </authorList>
    </citation>
    <scope>NUCLEOTIDE SEQUENCE [LARGE SCALE GENOMIC DNA]</scope>
    <source>
        <strain evidence="16 17">CBS 389.68</strain>
    </source>
</reference>
<dbReference type="PROSITE" id="PS00211">
    <property type="entry name" value="ABC_TRANSPORTER_1"/>
    <property type="match status" value="2"/>
</dbReference>
<dbReference type="Pfam" id="PF00005">
    <property type="entry name" value="ABC_tran"/>
    <property type="match status" value="2"/>
</dbReference>
<dbReference type="FunCoup" id="A0A4S2MU37">
    <property type="interactions" value="747"/>
</dbReference>
<dbReference type="FunFam" id="3.40.50.300:FF:001530">
    <property type="entry name" value="ABC multidrug transporter (Eurofung)"/>
    <property type="match status" value="1"/>
</dbReference>
<dbReference type="InParanoid" id="A0A4S2MU37"/>
<organism evidence="16 17">
    <name type="scientific">Ascodesmis nigricans</name>
    <dbReference type="NCBI Taxonomy" id="341454"/>
    <lineage>
        <taxon>Eukaryota</taxon>
        <taxon>Fungi</taxon>
        <taxon>Dikarya</taxon>
        <taxon>Ascomycota</taxon>
        <taxon>Pezizomycotina</taxon>
        <taxon>Pezizomycetes</taxon>
        <taxon>Pezizales</taxon>
        <taxon>Ascodesmidaceae</taxon>
        <taxon>Ascodesmis</taxon>
    </lineage>
</organism>
<dbReference type="GO" id="GO:0016887">
    <property type="term" value="F:ATP hydrolysis activity"/>
    <property type="evidence" value="ECO:0007669"/>
    <property type="project" value="InterPro"/>
</dbReference>
<dbReference type="Gene3D" id="1.20.1560.10">
    <property type="entry name" value="ABC transporter type 1, transmembrane domain"/>
    <property type="match status" value="1"/>
</dbReference>
<dbReference type="CDD" id="cd03249">
    <property type="entry name" value="ABC_MTABC3_MDL1_MDL2"/>
    <property type="match status" value="2"/>
</dbReference>
<dbReference type="SUPFAM" id="SSF52540">
    <property type="entry name" value="P-loop containing nucleoside triphosphate hydrolases"/>
    <property type="match status" value="2"/>
</dbReference>
<feature type="transmembrane region" description="Helical" evidence="13">
    <location>
        <begin position="672"/>
        <end position="697"/>
    </location>
</feature>
<dbReference type="Proteomes" id="UP000298138">
    <property type="component" value="Unassembled WGS sequence"/>
</dbReference>
<dbReference type="FunFam" id="1.20.1560.10:FF:000057">
    <property type="entry name" value="ABC multidrug transporter SitT"/>
    <property type="match status" value="1"/>
</dbReference>
<dbReference type="GO" id="GO:0015421">
    <property type="term" value="F:ABC-type oligopeptide transporter activity"/>
    <property type="evidence" value="ECO:0007669"/>
    <property type="project" value="TreeGrafter"/>
</dbReference>
<dbReference type="InterPro" id="IPR003593">
    <property type="entry name" value="AAA+_ATPase"/>
</dbReference>
<dbReference type="PANTHER" id="PTHR43394:SF11">
    <property type="entry name" value="ATP-BINDING CASSETTE TRANSPORTER"/>
    <property type="match status" value="1"/>
</dbReference>
<dbReference type="PROSITE" id="PS50929">
    <property type="entry name" value="ABC_TM1F"/>
    <property type="match status" value="2"/>
</dbReference>
<evidence type="ECO:0000256" key="4">
    <source>
        <dbReference type="ARBA" id="ARBA00022448"/>
    </source>
</evidence>
<gene>
    <name evidence="16" type="ORF">EX30DRAFT_67764</name>
</gene>
<dbReference type="InterPro" id="IPR039421">
    <property type="entry name" value="Type_1_exporter"/>
</dbReference>
<feature type="domain" description="ABC transporter" evidence="14">
    <location>
        <begin position="354"/>
        <end position="599"/>
    </location>
</feature>
<keyword evidence="10 13" id="KW-0472">Membrane</keyword>
<dbReference type="SUPFAM" id="SSF90123">
    <property type="entry name" value="ABC transporter transmembrane region"/>
    <property type="match status" value="2"/>
</dbReference>
<evidence type="ECO:0000256" key="7">
    <source>
        <dbReference type="ARBA" id="ARBA00022741"/>
    </source>
</evidence>
<evidence type="ECO:0000256" key="10">
    <source>
        <dbReference type="ARBA" id="ARBA00023136"/>
    </source>
</evidence>
<keyword evidence="4" id="KW-0813">Transport</keyword>
<evidence type="ECO:0000256" key="2">
    <source>
        <dbReference type="ARBA" id="ARBA00004308"/>
    </source>
</evidence>
<feature type="compositionally biased region" description="Basic and acidic residues" evidence="12">
    <location>
        <begin position="607"/>
        <end position="616"/>
    </location>
</feature>
<feature type="transmembrane region" description="Helical" evidence="13">
    <location>
        <begin position="822"/>
        <end position="842"/>
    </location>
</feature>
<comment type="subcellular location">
    <subcellularLocation>
        <location evidence="2">Endomembrane system</location>
    </subcellularLocation>
    <subcellularLocation>
        <location evidence="1">Membrane</location>
        <topology evidence="1">Multi-pass membrane protein</topology>
    </subcellularLocation>
</comment>
<accession>A0A4S2MU37</accession>
<dbReference type="Pfam" id="PF00664">
    <property type="entry name" value="ABC_membrane"/>
    <property type="match status" value="2"/>
</dbReference>
<evidence type="ECO:0000256" key="5">
    <source>
        <dbReference type="ARBA" id="ARBA00022692"/>
    </source>
</evidence>
<protein>
    <submittedName>
        <fullName evidence="16">Multidrug resistance protein</fullName>
    </submittedName>
</protein>
<dbReference type="PROSITE" id="PS50893">
    <property type="entry name" value="ABC_TRANSPORTER_2"/>
    <property type="match status" value="2"/>
</dbReference>
<dbReference type="GO" id="GO:0005524">
    <property type="term" value="F:ATP binding"/>
    <property type="evidence" value="ECO:0007669"/>
    <property type="project" value="UniProtKB-KW"/>
</dbReference>
<dbReference type="InterPro" id="IPR017871">
    <property type="entry name" value="ABC_transporter-like_CS"/>
</dbReference>
<dbReference type="CDD" id="cd18577">
    <property type="entry name" value="ABC_6TM_Pgp_ABCB1_D1_like"/>
    <property type="match status" value="1"/>
</dbReference>
<dbReference type="AlphaFoldDB" id="A0A4S2MU37"/>
<evidence type="ECO:0000313" key="16">
    <source>
        <dbReference type="EMBL" id="TGZ80030.1"/>
    </source>
</evidence>
<dbReference type="GO" id="GO:0090374">
    <property type="term" value="P:oligopeptide export from mitochondrion"/>
    <property type="evidence" value="ECO:0007669"/>
    <property type="project" value="TreeGrafter"/>
</dbReference>
<evidence type="ECO:0000256" key="1">
    <source>
        <dbReference type="ARBA" id="ARBA00004141"/>
    </source>
</evidence>
<feature type="transmembrane region" description="Helical" evidence="13">
    <location>
        <begin position="796"/>
        <end position="816"/>
    </location>
</feature>
<dbReference type="EMBL" id="ML220127">
    <property type="protein sequence ID" value="TGZ80030.1"/>
    <property type="molecule type" value="Genomic_DNA"/>
</dbReference>
<evidence type="ECO:0000256" key="3">
    <source>
        <dbReference type="ARBA" id="ARBA00007577"/>
    </source>
</evidence>
<feature type="transmembrane region" description="Helical" evidence="13">
    <location>
        <begin position="176"/>
        <end position="196"/>
    </location>
</feature>
<feature type="domain" description="ABC transmembrane type-1" evidence="15">
    <location>
        <begin position="22"/>
        <end position="319"/>
    </location>
</feature>
<evidence type="ECO:0000259" key="14">
    <source>
        <dbReference type="PROSITE" id="PS50893"/>
    </source>
</evidence>
<evidence type="ECO:0000256" key="11">
    <source>
        <dbReference type="ARBA" id="ARBA00023180"/>
    </source>
</evidence>
<dbReference type="PANTHER" id="PTHR43394">
    <property type="entry name" value="ATP-DEPENDENT PERMEASE MDL1, MITOCHONDRIAL"/>
    <property type="match status" value="1"/>
</dbReference>
<dbReference type="InterPro" id="IPR036640">
    <property type="entry name" value="ABC1_TM_sf"/>
</dbReference>
<dbReference type="OrthoDB" id="6500128at2759"/>
<dbReference type="GO" id="GO:0012505">
    <property type="term" value="C:endomembrane system"/>
    <property type="evidence" value="ECO:0007669"/>
    <property type="project" value="UniProtKB-SubCell"/>
</dbReference>
<evidence type="ECO:0000313" key="17">
    <source>
        <dbReference type="Proteomes" id="UP000298138"/>
    </source>
</evidence>
<keyword evidence="9 13" id="KW-1133">Transmembrane helix</keyword>
<keyword evidence="17" id="KW-1185">Reference proteome</keyword>
<keyword evidence="8" id="KW-0067">ATP-binding</keyword>
<dbReference type="CDD" id="cd18578">
    <property type="entry name" value="ABC_6TM_Pgp_ABCB1_D2_like"/>
    <property type="match status" value="1"/>
</dbReference>
<comment type="similarity">
    <text evidence="3">Belongs to the ABC transporter superfamily. ABCB family. Multidrug resistance exporter (TC 3.A.1.201) subfamily.</text>
</comment>
<sequence length="1248" mass="136591">MAEWALTSLWSYASPLDRVLHLAGFLAACGAGAALPIMTIVFGELVNLFNDWGQIDESGQPKVTPQEFRDAVSKNALYFVYIFIGKFFLVYVHTCSFTITAHRIVSRLRIKYVKSILKQEIAYFDECSAGTVATKISTNANLIQIGMGEKVGIAIQGLAMLVSAFIVAFIQHWKLSLVTITTLPAVVFLVGITVVWDAGYEKQILAAYAKAGSVAEETLSTVRNVVAFGAKGKLLGKYESHLDTAKAAGVKKGPILGVQYSSEFSITYCAYALAFWYGIKLLLNGEIPDGGTVVTVLFSCMIATSSLTSIAPAVGEITKAGAASKDVLDMFDRKPAIDSSDPGGEKPSKVTGRIELRNVGFRYPARPTVKVVDNLSIVFEEKKTTALVGASGSGKSTVVALAERWYDPEEGDVLFDGHNIKDLNLKWLRSQIGLVQQEPVLFNDTVYNNVAYGLCGSDLNELPEDEKRQLVKEACIKANADVFIESLPDGYDSMVGERAGLLSGGQKQRIAIARSIVSNPSVLLLDEATSALDPKAEAVVQAALDKATKSRTTIMVSHRLSTVKKADKIVVLNKGEILEQGTHEELLAAEGAYYRLVRAQNLAASSDDEKAKHDDSSSDDASDLPDANFVDLDRAQTTGSRWSEKEAYTDDKVLKNSLLKCIMTLLKENARLWPWLSLGTLGSAVGGATFPVQAVLFSRMVTVFQLPPNRMKKRGDFWALMFFILAISVFLSYGSIGFIWTTVAFLITRRYRSQYFAALISQDIAYYDLPENSSGALTSRLSSDPQYVHDLIQNNAGLILIVIVNLSSSIILVFAIGWKLALVTTFGCLPPLFAAGFVRMRLEFNTQERASKFFLESTRFAAEAVGAVRTVSSLTLEEEVIERYRTKLRGPIKNAYLGTLKTMILFGLSDSIDLLGNALAFWYGGRLLSFGEYDVVQFFIIFTAIVFGGQAAGFLFGFTSNVTKAHSAANHIIHIRARKPEINSSTGCDFPPPKQDIPFIEFRNVRFTYPTRPNAPVLRSLNMRIQHGQTIGLVGASGCGKTTVIALLERFYDVVSGEILINGVPLTDIDVNAYRRKLALVAQEPTLYQGSIKENIMLGTETDDKEIGDAQVERAAKMANIHTFVESLPEGYATDVGTKGLALSGGQRQRLAIARALIRDPELLLLDEATSALDTESEKVVQEAIEEASKGRTVIAVAHRLSTIRKADCIFVFEQGRIAETGSHQELWEKKGLYYSMCQGQSLDRQAE</sequence>
<dbReference type="GO" id="GO:0005743">
    <property type="term" value="C:mitochondrial inner membrane"/>
    <property type="evidence" value="ECO:0007669"/>
    <property type="project" value="TreeGrafter"/>
</dbReference>
<dbReference type="InterPro" id="IPR011527">
    <property type="entry name" value="ABC1_TM_dom"/>
</dbReference>
<evidence type="ECO:0000259" key="15">
    <source>
        <dbReference type="PROSITE" id="PS50929"/>
    </source>
</evidence>
<evidence type="ECO:0000256" key="12">
    <source>
        <dbReference type="SAM" id="MobiDB-lite"/>
    </source>
</evidence>
<dbReference type="STRING" id="341454.A0A4S2MU37"/>